<proteinExistence type="predicted"/>
<organism evidence="1 2">
    <name type="scientific">Lentibacillus salicampi</name>
    <dbReference type="NCBI Taxonomy" id="175306"/>
    <lineage>
        <taxon>Bacteria</taxon>
        <taxon>Bacillati</taxon>
        <taxon>Bacillota</taxon>
        <taxon>Bacilli</taxon>
        <taxon>Bacillales</taxon>
        <taxon>Bacillaceae</taxon>
        <taxon>Lentibacillus</taxon>
    </lineage>
</organism>
<dbReference type="OrthoDB" id="2880030at2"/>
<protein>
    <recommendedName>
        <fullName evidence="3">DUF3993 domain-containing protein</fullName>
    </recommendedName>
</protein>
<dbReference type="Proteomes" id="UP000298484">
    <property type="component" value="Unassembled WGS sequence"/>
</dbReference>
<dbReference type="EMBL" id="SRHY01000015">
    <property type="protein sequence ID" value="TFJ92811.1"/>
    <property type="molecule type" value="Genomic_DNA"/>
</dbReference>
<sequence length="194" mass="22471">MINHKGFRYTSFVLGMAIVLSVSIIMPSSAQQVYSTNTSSQSHQLSEVAWSNGVKETPESVKDNVQHDLSHEQITSMTDQFMDNLLQETDNRNKVIHYDTKSDLLGEFEKIAAKEVASKYVQYYFDEQSDGLYIKPTETPPWFQEQHDYDKIKKDDNTVEVVQTNQTDLYGTYTVTFEFTWEDNQWTITSIDHN</sequence>
<gene>
    <name evidence="1" type="ORF">E4U82_10435</name>
</gene>
<evidence type="ECO:0000313" key="1">
    <source>
        <dbReference type="EMBL" id="TFJ92811.1"/>
    </source>
</evidence>
<accession>A0A4Y9AEK4</accession>
<evidence type="ECO:0008006" key="3">
    <source>
        <dbReference type="Google" id="ProtNLM"/>
    </source>
</evidence>
<evidence type="ECO:0000313" key="2">
    <source>
        <dbReference type="Proteomes" id="UP000298484"/>
    </source>
</evidence>
<dbReference type="RefSeq" id="WP_135110139.1">
    <property type="nucleotide sequence ID" value="NZ_SRHY01000015.1"/>
</dbReference>
<reference evidence="1 2" key="1">
    <citation type="submission" date="2019-03" db="EMBL/GenBank/DDBJ databases">
        <title>Genome sequence of Lentibacillus salicampi ATCC BAA-719.</title>
        <authorList>
            <person name="Maclea K.S."/>
            <person name="Simoes Junior M."/>
        </authorList>
    </citation>
    <scope>NUCLEOTIDE SEQUENCE [LARGE SCALE GENOMIC DNA]</scope>
    <source>
        <strain evidence="1 2">ATCC BAA-719</strain>
    </source>
</reference>
<comment type="caution">
    <text evidence="1">The sequence shown here is derived from an EMBL/GenBank/DDBJ whole genome shotgun (WGS) entry which is preliminary data.</text>
</comment>
<keyword evidence="2" id="KW-1185">Reference proteome</keyword>
<name>A0A4Y9AEK4_9BACI</name>
<dbReference type="AlphaFoldDB" id="A0A4Y9AEK4"/>